<evidence type="ECO:0000313" key="3">
    <source>
        <dbReference type="Proteomes" id="UP000219338"/>
    </source>
</evidence>
<feature type="transmembrane region" description="Helical" evidence="1">
    <location>
        <begin position="171"/>
        <end position="193"/>
    </location>
</feature>
<protein>
    <submittedName>
        <fullName evidence="2">Uncharacterized protein</fullName>
    </submittedName>
</protein>
<reference evidence="3" key="1">
    <citation type="journal article" date="2017" name="Nat. Ecol. Evol.">
        <title>Genome expansion and lineage-specific genetic innovations in the forest pathogenic fungi Armillaria.</title>
        <authorList>
            <person name="Sipos G."/>
            <person name="Prasanna A.N."/>
            <person name="Walter M.C."/>
            <person name="O'Connor E."/>
            <person name="Balint B."/>
            <person name="Krizsan K."/>
            <person name="Kiss B."/>
            <person name="Hess J."/>
            <person name="Varga T."/>
            <person name="Slot J."/>
            <person name="Riley R."/>
            <person name="Boka B."/>
            <person name="Rigling D."/>
            <person name="Barry K."/>
            <person name="Lee J."/>
            <person name="Mihaltcheva S."/>
            <person name="LaButti K."/>
            <person name="Lipzen A."/>
            <person name="Waldron R."/>
            <person name="Moloney N.M."/>
            <person name="Sperisen C."/>
            <person name="Kredics L."/>
            <person name="Vagvoelgyi C."/>
            <person name="Patrignani A."/>
            <person name="Fitzpatrick D."/>
            <person name="Nagy I."/>
            <person name="Doyle S."/>
            <person name="Anderson J.B."/>
            <person name="Grigoriev I.V."/>
            <person name="Gueldener U."/>
            <person name="Muensterkoetter M."/>
            <person name="Nagy L.G."/>
        </authorList>
    </citation>
    <scope>NUCLEOTIDE SEQUENCE [LARGE SCALE GENOMIC DNA]</scope>
    <source>
        <strain evidence="3">C18/9</strain>
    </source>
</reference>
<keyword evidence="1" id="KW-0812">Transmembrane</keyword>
<gene>
    <name evidence="2" type="ORF">ARMOST_14664</name>
</gene>
<keyword evidence="1" id="KW-1133">Transmembrane helix</keyword>
<accession>A0A284RR72</accession>
<proteinExistence type="predicted"/>
<dbReference type="EMBL" id="FUEG01000013">
    <property type="protein sequence ID" value="SJL11261.1"/>
    <property type="molecule type" value="Genomic_DNA"/>
</dbReference>
<dbReference type="OMA" id="EYHASKH"/>
<keyword evidence="3" id="KW-1185">Reference proteome</keyword>
<organism evidence="2 3">
    <name type="scientific">Armillaria ostoyae</name>
    <name type="common">Armillaria root rot fungus</name>
    <dbReference type="NCBI Taxonomy" id="47428"/>
    <lineage>
        <taxon>Eukaryota</taxon>
        <taxon>Fungi</taxon>
        <taxon>Dikarya</taxon>
        <taxon>Basidiomycota</taxon>
        <taxon>Agaricomycotina</taxon>
        <taxon>Agaricomycetes</taxon>
        <taxon>Agaricomycetidae</taxon>
        <taxon>Agaricales</taxon>
        <taxon>Marasmiineae</taxon>
        <taxon>Physalacriaceae</taxon>
        <taxon>Armillaria</taxon>
    </lineage>
</organism>
<dbReference type="OrthoDB" id="2850875at2759"/>
<name>A0A284RR72_ARMOS</name>
<dbReference type="Proteomes" id="UP000219338">
    <property type="component" value="Unassembled WGS sequence"/>
</dbReference>
<evidence type="ECO:0000313" key="2">
    <source>
        <dbReference type="EMBL" id="SJL11261.1"/>
    </source>
</evidence>
<keyword evidence="1" id="KW-0472">Membrane</keyword>
<dbReference type="AlphaFoldDB" id="A0A284RR72"/>
<evidence type="ECO:0000256" key="1">
    <source>
        <dbReference type="SAM" id="Phobius"/>
    </source>
</evidence>
<sequence length="319" mass="36548">MSDYDLTGNYSHWADFYRRPDNRRDGDTIDRSFIDFLWMTLHCKNPDSQHTAEKFASIAIELIDLVWSPSNWDILVWLFTRPHTTRVLYTVDSILDSKQHLGDTCYGLIGDISQEIDSGSSTFSASLRNRCKAANLTIEHETRRLESVMHKQDKDLNLQTICNIHYYISRCFVVSCLACFLFGLLTSVASIFFTVSPEIAIRGLSLAYVMGHLVYEEYHASKHLLKISGAVALLHYYVLRSIWAWRDMGGLFALITDSKLSDVPHAKRFLEAFEASFMGGHVELWKTRSRVKNLSKYADKVRVMKDQDVYDDATASTLS</sequence>